<evidence type="ECO:0000313" key="1">
    <source>
        <dbReference type="EMBL" id="MEZ8719464.1"/>
    </source>
</evidence>
<evidence type="ECO:0008006" key="3">
    <source>
        <dbReference type="Google" id="ProtNLM"/>
    </source>
</evidence>
<sequence length="71" mass="8136">MTTETVTVTGNVCRLHDTESNVTNFNRGNVIQFQPRKLQQSPSQDKVFDHFDRWARFTGHGKEGEVVVVMN</sequence>
<reference evidence="1 2" key="1">
    <citation type="journal article" date="2024" name="ISME J.">
        <title>Tailless and filamentous prophages are predominant in marine Vibrio.</title>
        <authorList>
            <person name="Steensen K."/>
            <person name="Seneca J."/>
            <person name="Bartlau N."/>
            <person name="Yu X.A."/>
            <person name="Hussain F.A."/>
            <person name="Polz M.F."/>
        </authorList>
    </citation>
    <scope>NUCLEOTIDE SEQUENCE [LARGE SCALE GENOMIC DNA]</scope>
    <source>
        <strain evidence="1 2">10N.239.312.F12</strain>
    </source>
</reference>
<proteinExistence type="predicted"/>
<protein>
    <recommendedName>
        <fullName evidence="3">Single-stranded DNA-binding protein</fullName>
    </recommendedName>
</protein>
<dbReference type="EMBL" id="JBFSSG010000001">
    <property type="protein sequence ID" value="MEZ8719464.1"/>
    <property type="molecule type" value="Genomic_DNA"/>
</dbReference>
<accession>A0ABV4MQP9</accession>
<name>A0ABV4MQP9_9VIBR</name>
<dbReference type="Proteomes" id="UP001570071">
    <property type="component" value="Unassembled WGS sequence"/>
</dbReference>
<evidence type="ECO:0000313" key="2">
    <source>
        <dbReference type="Proteomes" id="UP001570071"/>
    </source>
</evidence>
<keyword evidence="2" id="KW-1185">Reference proteome</keyword>
<gene>
    <name evidence="1" type="ORF">AB6D66_00200</name>
</gene>
<comment type="caution">
    <text evidence="1">The sequence shown here is derived from an EMBL/GenBank/DDBJ whole genome shotgun (WGS) entry which is preliminary data.</text>
</comment>
<dbReference type="RefSeq" id="WP_269337206.1">
    <property type="nucleotide sequence ID" value="NZ_JBFSSG010000001.1"/>
</dbReference>
<organism evidence="1 2">
    <name type="scientific">Vibrio pomeroyi</name>
    <dbReference type="NCBI Taxonomy" id="198832"/>
    <lineage>
        <taxon>Bacteria</taxon>
        <taxon>Pseudomonadati</taxon>
        <taxon>Pseudomonadota</taxon>
        <taxon>Gammaproteobacteria</taxon>
        <taxon>Vibrionales</taxon>
        <taxon>Vibrionaceae</taxon>
        <taxon>Vibrio</taxon>
    </lineage>
</organism>